<comment type="caution">
    <text evidence="3">The sequence shown here is derived from an EMBL/GenBank/DDBJ whole genome shotgun (WGS) entry which is preliminary data.</text>
</comment>
<reference evidence="3 4" key="1">
    <citation type="journal article" date="2018" name="Nat. Biotechnol.">
        <title>A standardized bacterial taxonomy based on genome phylogeny substantially revises the tree of life.</title>
        <authorList>
            <person name="Parks D.H."/>
            <person name="Chuvochina M."/>
            <person name="Waite D.W."/>
            <person name="Rinke C."/>
            <person name="Skarshewski A."/>
            <person name="Chaumeil P.A."/>
            <person name="Hugenholtz P."/>
        </authorList>
    </citation>
    <scope>NUCLEOTIDE SEQUENCE [LARGE SCALE GENOMIC DNA]</scope>
    <source>
        <strain evidence="3">UBA11728</strain>
    </source>
</reference>
<dbReference type="InterPro" id="IPR024425">
    <property type="entry name" value="LiaF-like_C"/>
</dbReference>
<evidence type="ECO:0000259" key="2">
    <source>
        <dbReference type="Pfam" id="PF09922"/>
    </source>
</evidence>
<sequence>MSKKKEIVPVLPKKKSKGKTVVKVIVAVAAIQGILKIVAFYKNKKNEKQPENEGTKKYAVWMNGKQVRLDEEELRSIEIQAVMSGIDIDLTKAKIHEDMFISGKAIMSGVCIRVPEDINVKMNCKTILGACANSVPKYFDETLPTIFVEVDGVMSGIAVKIGNTNEIENDECDLDKEDSE</sequence>
<protein>
    <recommendedName>
        <fullName evidence="2">Cell wall-active antibiotics response LiaF-like C-terminal domain-containing protein</fullName>
    </recommendedName>
</protein>
<keyword evidence="1" id="KW-0472">Membrane</keyword>
<name>A0A3D2X7I1_9FIRM</name>
<evidence type="ECO:0000313" key="3">
    <source>
        <dbReference type="EMBL" id="HCL02854.1"/>
    </source>
</evidence>
<gene>
    <name evidence="3" type="ORF">DHW61_10670</name>
</gene>
<dbReference type="Proteomes" id="UP000262969">
    <property type="component" value="Unassembled WGS sequence"/>
</dbReference>
<evidence type="ECO:0000256" key="1">
    <source>
        <dbReference type="SAM" id="Phobius"/>
    </source>
</evidence>
<proteinExistence type="predicted"/>
<accession>A0A3D2X7I1</accession>
<evidence type="ECO:0000313" key="4">
    <source>
        <dbReference type="Proteomes" id="UP000262969"/>
    </source>
</evidence>
<feature type="transmembrane region" description="Helical" evidence="1">
    <location>
        <begin position="21"/>
        <end position="41"/>
    </location>
</feature>
<organism evidence="3 4">
    <name type="scientific">Lachnoclostridium phytofermentans</name>
    <dbReference type="NCBI Taxonomy" id="66219"/>
    <lineage>
        <taxon>Bacteria</taxon>
        <taxon>Bacillati</taxon>
        <taxon>Bacillota</taxon>
        <taxon>Clostridia</taxon>
        <taxon>Lachnospirales</taxon>
        <taxon>Lachnospiraceae</taxon>
    </lineage>
</organism>
<keyword evidence="1" id="KW-0812">Transmembrane</keyword>
<dbReference type="EMBL" id="DPVV01000354">
    <property type="protein sequence ID" value="HCL02854.1"/>
    <property type="molecule type" value="Genomic_DNA"/>
</dbReference>
<feature type="domain" description="Cell wall-active antibiotics response LiaF-like C-terminal" evidence="2">
    <location>
        <begin position="69"/>
        <end position="131"/>
    </location>
</feature>
<keyword evidence="1" id="KW-1133">Transmembrane helix</keyword>
<dbReference type="AlphaFoldDB" id="A0A3D2X7I1"/>
<dbReference type="Pfam" id="PF09922">
    <property type="entry name" value="LiaF-like_C"/>
    <property type="match status" value="1"/>
</dbReference>